<dbReference type="Pfam" id="PF00403">
    <property type="entry name" value="HMA"/>
    <property type="match status" value="1"/>
</dbReference>
<feature type="signal peptide" evidence="1">
    <location>
        <begin position="1"/>
        <end position="22"/>
    </location>
</feature>
<dbReference type="CDD" id="cd00371">
    <property type="entry name" value="HMA"/>
    <property type="match status" value="1"/>
</dbReference>
<proteinExistence type="predicted"/>
<dbReference type="InterPro" id="IPR036163">
    <property type="entry name" value="HMA_dom_sf"/>
</dbReference>
<protein>
    <recommendedName>
        <fullName evidence="2">HMA domain-containing protein</fullName>
    </recommendedName>
</protein>
<organism evidence="3 4">
    <name type="scientific">Symbiodinium necroappetens</name>
    <dbReference type="NCBI Taxonomy" id="1628268"/>
    <lineage>
        <taxon>Eukaryota</taxon>
        <taxon>Sar</taxon>
        <taxon>Alveolata</taxon>
        <taxon>Dinophyceae</taxon>
        <taxon>Suessiales</taxon>
        <taxon>Symbiodiniaceae</taxon>
        <taxon>Symbiodinium</taxon>
    </lineage>
</organism>
<evidence type="ECO:0000259" key="2">
    <source>
        <dbReference type="Pfam" id="PF00403"/>
    </source>
</evidence>
<comment type="caution">
    <text evidence="3">The sequence shown here is derived from an EMBL/GenBank/DDBJ whole genome shotgun (WGS) entry which is preliminary data.</text>
</comment>
<evidence type="ECO:0000256" key="1">
    <source>
        <dbReference type="SAM" id="SignalP"/>
    </source>
</evidence>
<gene>
    <name evidence="3" type="ORF">SNEC2469_LOCUS11687</name>
</gene>
<keyword evidence="4" id="KW-1185">Reference proteome</keyword>
<dbReference type="AlphaFoldDB" id="A0A812R8S1"/>
<keyword evidence="1" id="KW-0732">Signal</keyword>
<dbReference type="OrthoDB" id="689350at2759"/>
<dbReference type="EMBL" id="CAJNJA010018556">
    <property type="protein sequence ID" value="CAE7425948.1"/>
    <property type="molecule type" value="Genomic_DNA"/>
</dbReference>
<reference evidence="3" key="1">
    <citation type="submission" date="2021-02" db="EMBL/GenBank/DDBJ databases">
        <authorList>
            <person name="Dougan E. K."/>
            <person name="Rhodes N."/>
            <person name="Thang M."/>
            <person name="Chan C."/>
        </authorList>
    </citation>
    <scope>NUCLEOTIDE SEQUENCE</scope>
</reference>
<dbReference type="Gene3D" id="3.30.70.100">
    <property type="match status" value="1"/>
</dbReference>
<accession>A0A812R8S1</accession>
<dbReference type="SUPFAM" id="SSF55008">
    <property type="entry name" value="HMA, heavy metal-associated domain"/>
    <property type="match status" value="1"/>
</dbReference>
<name>A0A812R8S1_9DINO</name>
<dbReference type="InterPro" id="IPR006121">
    <property type="entry name" value="HMA_dom"/>
</dbReference>
<feature type="chain" id="PRO_5032381371" description="HMA domain-containing protein" evidence="1">
    <location>
        <begin position="23"/>
        <end position="299"/>
    </location>
</feature>
<sequence length="299" mass="32751">MARKKLLSFALLLGVLMPIGINRNFPQKAFATTSLWQRSDASFSFGTVRRGQTRLAKTRSLSQKAEGRAASTLSYYLVWSPGIWPKMLCSFATMVTLQLVGGHLFSSSGLTCPAGLSLVRPIWDLFLLPLLSSACCGIQLVINALVGASGCAGFNKWFGPLRPYFLGCLFSTTAVSIFRRHGNFRFVWLQCILAFLPELVHLWNLHGPQRQIGATPSHTVDLSIASMGCVACIKKVESSLREVPGVLRSEAWLEDGGRARVQCSVSETEVSELTARLSRAVERAGFEPCRVIGVNLEEP</sequence>
<evidence type="ECO:0000313" key="3">
    <source>
        <dbReference type="EMBL" id="CAE7425948.1"/>
    </source>
</evidence>
<dbReference type="GO" id="GO:0046872">
    <property type="term" value="F:metal ion binding"/>
    <property type="evidence" value="ECO:0007669"/>
    <property type="project" value="InterPro"/>
</dbReference>
<dbReference type="Proteomes" id="UP000601435">
    <property type="component" value="Unassembled WGS sequence"/>
</dbReference>
<feature type="domain" description="HMA" evidence="2">
    <location>
        <begin position="223"/>
        <end position="286"/>
    </location>
</feature>
<evidence type="ECO:0000313" key="4">
    <source>
        <dbReference type="Proteomes" id="UP000601435"/>
    </source>
</evidence>